<dbReference type="Proteomes" id="UP001152795">
    <property type="component" value="Unassembled WGS sequence"/>
</dbReference>
<gene>
    <name evidence="1" type="ORF">PACLA_8A038940</name>
</gene>
<keyword evidence="2" id="KW-1185">Reference proteome</keyword>
<reference evidence="1" key="1">
    <citation type="submission" date="2020-04" db="EMBL/GenBank/DDBJ databases">
        <authorList>
            <person name="Alioto T."/>
            <person name="Alioto T."/>
            <person name="Gomez Garrido J."/>
        </authorList>
    </citation>
    <scope>NUCLEOTIDE SEQUENCE</scope>
    <source>
        <strain evidence="1">A484AB</strain>
    </source>
</reference>
<comment type="caution">
    <text evidence="1">The sequence shown here is derived from an EMBL/GenBank/DDBJ whole genome shotgun (WGS) entry which is preliminary data.</text>
</comment>
<dbReference type="EMBL" id="CACRXK020023904">
    <property type="protein sequence ID" value="CAB4038179.1"/>
    <property type="molecule type" value="Genomic_DNA"/>
</dbReference>
<protein>
    <submittedName>
        <fullName evidence="1">Uncharacterized protein</fullName>
    </submittedName>
</protein>
<evidence type="ECO:0000313" key="1">
    <source>
        <dbReference type="EMBL" id="CAB4038179.1"/>
    </source>
</evidence>
<sequence>MKFGIAVLFAFMLYLSPKVFGAETDVVRIFDENLKVTEQEMKKYLKEANLEKYGFVRSEEKSTETDEDGKKIAKKTIYYMVSDDCSRVMFWESVLEQRLPEKLRKSNIFSKTVKEVESRIKGRKTKACKVGLEIHVNPNRCLFNKSADEGGEKKRGFRRGCCNWFNCCRGCSNAAITYAD</sequence>
<organism evidence="1 2">
    <name type="scientific">Paramuricea clavata</name>
    <name type="common">Red gorgonian</name>
    <name type="synonym">Violescent sea-whip</name>
    <dbReference type="NCBI Taxonomy" id="317549"/>
    <lineage>
        <taxon>Eukaryota</taxon>
        <taxon>Metazoa</taxon>
        <taxon>Cnidaria</taxon>
        <taxon>Anthozoa</taxon>
        <taxon>Octocorallia</taxon>
        <taxon>Malacalcyonacea</taxon>
        <taxon>Plexauridae</taxon>
        <taxon>Paramuricea</taxon>
    </lineage>
</organism>
<dbReference type="AlphaFoldDB" id="A0A6S7LQK2"/>
<dbReference type="OrthoDB" id="5988715at2759"/>
<name>A0A6S7LQK2_PARCT</name>
<evidence type="ECO:0000313" key="2">
    <source>
        <dbReference type="Proteomes" id="UP001152795"/>
    </source>
</evidence>
<accession>A0A6S7LQK2</accession>
<proteinExistence type="predicted"/>